<dbReference type="STRING" id="88036.D8QNE0"/>
<dbReference type="InterPro" id="IPR011051">
    <property type="entry name" value="RmlC_Cupin_sf"/>
</dbReference>
<dbReference type="InParanoid" id="D8QNE0"/>
<dbReference type="CDD" id="cd02232">
    <property type="entry name" value="cupin_ARD"/>
    <property type="match status" value="1"/>
</dbReference>
<evidence type="ECO:0000313" key="1">
    <source>
        <dbReference type="EMBL" id="EFJ38085.1"/>
    </source>
</evidence>
<dbReference type="EMBL" id="GL377565">
    <property type="protein sequence ID" value="EFJ38085.1"/>
    <property type="molecule type" value="Genomic_DNA"/>
</dbReference>
<dbReference type="HOGENOM" id="CLU_090154_2_0_1"/>
<dbReference type="PANTHER" id="PTHR23418">
    <property type="entry name" value="ACIREDUCTONE DIOXYGENASE"/>
    <property type="match status" value="1"/>
</dbReference>
<dbReference type="Proteomes" id="UP000001514">
    <property type="component" value="Unassembled WGS sequence"/>
</dbReference>
<dbReference type="PANTHER" id="PTHR23418:SF16">
    <property type="entry name" value="ACIREDUCTONE DIOXYGENASE"/>
    <property type="match status" value="1"/>
</dbReference>
<dbReference type="AlphaFoldDB" id="D8QNE0"/>
<protein>
    <recommendedName>
        <fullName evidence="3">Acireductone dioxygenase (Fe(2+)-requiring)</fullName>
    </recommendedName>
</protein>
<dbReference type="SUPFAM" id="SSF51182">
    <property type="entry name" value="RmlC-like cupins"/>
    <property type="match status" value="1"/>
</dbReference>
<dbReference type="Gramene" id="EFJ38085">
    <property type="protein sequence ID" value="EFJ38085"/>
    <property type="gene ID" value="SELMODRAFT_75543"/>
</dbReference>
<reference evidence="1 2" key="1">
    <citation type="journal article" date="2011" name="Science">
        <title>The Selaginella genome identifies genetic changes associated with the evolution of vascular plants.</title>
        <authorList>
            <person name="Banks J.A."/>
            <person name="Nishiyama T."/>
            <person name="Hasebe M."/>
            <person name="Bowman J.L."/>
            <person name="Gribskov M."/>
            <person name="dePamphilis C."/>
            <person name="Albert V.A."/>
            <person name="Aono N."/>
            <person name="Aoyama T."/>
            <person name="Ambrose B.A."/>
            <person name="Ashton N.W."/>
            <person name="Axtell M.J."/>
            <person name="Barker E."/>
            <person name="Barker M.S."/>
            <person name="Bennetzen J.L."/>
            <person name="Bonawitz N.D."/>
            <person name="Chapple C."/>
            <person name="Cheng C."/>
            <person name="Correa L.G."/>
            <person name="Dacre M."/>
            <person name="DeBarry J."/>
            <person name="Dreyer I."/>
            <person name="Elias M."/>
            <person name="Engstrom E.M."/>
            <person name="Estelle M."/>
            <person name="Feng L."/>
            <person name="Finet C."/>
            <person name="Floyd S.K."/>
            <person name="Frommer W.B."/>
            <person name="Fujita T."/>
            <person name="Gramzow L."/>
            <person name="Gutensohn M."/>
            <person name="Harholt J."/>
            <person name="Hattori M."/>
            <person name="Heyl A."/>
            <person name="Hirai T."/>
            <person name="Hiwatashi Y."/>
            <person name="Ishikawa M."/>
            <person name="Iwata M."/>
            <person name="Karol K.G."/>
            <person name="Koehler B."/>
            <person name="Kolukisaoglu U."/>
            <person name="Kubo M."/>
            <person name="Kurata T."/>
            <person name="Lalonde S."/>
            <person name="Li K."/>
            <person name="Li Y."/>
            <person name="Litt A."/>
            <person name="Lyons E."/>
            <person name="Manning G."/>
            <person name="Maruyama T."/>
            <person name="Michael T.P."/>
            <person name="Mikami K."/>
            <person name="Miyazaki S."/>
            <person name="Morinaga S."/>
            <person name="Murata T."/>
            <person name="Mueller-Roeber B."/>
            <person name="Nelson D.R."/>
            <person name="Obara M."/>
            <person name="Oguri Y."/>
            <person name="Olmstead R.G."/>
            <person name="Onodera N."/>
            <person name="Petersen B.L."/>
            <person name="Pils B."/>
            <person name="Prigge M."/>
            <person name="Rensing S.A."/>
            <person name="Riano-Pachon D.M."/>
            <person name="Roberts A.W."/>
            <person name="Sato Y."/>
            <person name="Scheller H.V."/>
            <person name="Schulz B."/>
            <person name="Schulz C."/>
            <person name="Shakirov E.V."/>
            <person name="Shibagaki N."/>
            <person name="Shinohara N."/>
            <person name="Shippen D.E."/>
            <person name="Soerensen I."/>
            <person name="Sotooka R."/>
            <person name="Sugimoto N."/>
            <person name="Sugita M."/>
            <person name="Sumikawa N."/>
            <person name="Tanurdzic M."/>
            <person name="Theissen G."/>
            <person name="Ulvskov P."/>
            <person name="Wakazuki S."/>
            <person name="Weng J.K."/>
            <person name="Willats W.W."/>
            <person name="Wipf D."/>
            <person name="Wolf P.G."/>
            <person name="Yang L."/>
            <person name="Zimmer A.D."/>
            <person name="Zhu Q."/>
            <person name="Mitros T."/>
            <person name="Hellsten U."/>
            <person name="Loque D."/>
            <person name="Otillar R."/>
            <person name="Salamov A."/>
            <person name="Schmutz J."/>
            <person name="Shapiro H."/>
            <person name="Lindquist E."/>
            <person name="Lucas S."/>
            <person name="Rokhsar D."/>
            <person name="Grigoriev I.V."/>
        </authorList>
    </citation>
    <scope>NUCLEOTIDE SEQUENCE [LARGE SCALE GENOMIC DNA]</scope>
</reference>
<gene>
    <name evidence="1" type="ORF">SELMODRAFT_75543</name>
</gene>
<organism evidence="2">
    <name type="scientific">Selaginella moellendorffii</name>
    <name type="common">Spikemoss</name>
    <dbReference type="NCBI Taxonomy" id="88036"/>
    <lineage>
        <taxon>Eukaryota</taxon>
        <taxon>Viridiplantae</taxon>
        <taxon>Streptophyta</taxon>
        <taxon>Embryophyta</taxon>
        <taxon>Tracheophyta</taxon>
        <taxon>Lycopodiopsida</taxon>
        <taxon>Selaginellales</taxon>
        <taxon>Selaginellaceae</taxon>
        <taxon>Selaginella</taxon>
    </lineage>
</organism>
<dbReference type="GO" id="GO:0010309">
    <property type="term" value="F:acireductone dioxygenase [iron(II)-requiring] activity"/>
    <property type="evidence" value="ECO:0000318"/>
    <property type="project" value="GO_Central"/>
</dbReference>
<dbReference type="Pfam" id="PF03079">
    <property type="entry name" value="ARD"/>
    <property type="match status" value="1"/>
</dbReference>
<evidence type="ECO:0008006" key="3">
    <source>
        <dbReference type="Google" id="ProtNLM"/>
    </source>
</evidence>
<dbReference type="InterPro" id="IPR004313">
    <property type="entry name" value="ARD"/>
</dbReference>
<sequence>MLDEGDDPRLPHRRVPNCPVPLAHLHELGVLTWKLDLEATSLLEQIRSERGYLYSEVLTLCRESTQDFDAKVQGFFKEHTHSQEEVRFILDGSGYWDIRDFDGKWIRFAVGKGDMIVLPAGMSHRFTLDAKNYIKASQSESRK</sequence>
<dbReference type="OrthoDB" id="1867259at2759"/>
<proteinExistence type="predicted"/>
<dbReference type="KEGG" id="smo:SELMODRAFT_75543"/>
<name>D8QNE0_SELML</name>
<dbReference type="InterPro" id="IPR014710">
    <property type="entry name" value="RmlC-like_jellyroll"/>
</dbReference>
<dbReference type="eggNOG" id="KOG2107">
    <property type="taxonomic scope" value="Eukaryota"/>
</dbReference>
<evidence type="ECO:0000313" key="2">
    <source>
        <dbReference type="Proteomes" id="UP000001514"/>
    </source>
</evidence>
<dbReference type="Gene3D" id="2.60.120.10">
    <property type="entry name" value="Jelly Rolls"/>
    <property type="match status" value="1"/>
</dbReference>
<dbReference type="GO" id="GO:0006555">
    <property type="term" value="P:methionine metabolic process"/>
    <property type="evidence" value="ECO:0000318"/>
    <property type="project" value="GO_Central"/>
</dbReference>
<accession>D8QNE0</accession>
<keyword evidence="2" id="KW-1185">Reference proteome</keyword>